<dbReference type="Proteomes" id="UP000268696">
    <property type="component" value="Chromosome"/>
</dbReference>
<proteinExistence type="predicted"/>
<sequence>MISECSRGGTARKYSLERCRSGRQGCPSRTPRRLVVLLGRQVS</sequence>
<protein>
    <submittedName>
        <fullName evidence="1">Uncharacterized protein</fullName>
    </submittedName>
</protein>
<dbReference type="AlphaFoldDB" id="A0A3G7UCR8"/>
<dbReference type="EMBL" id="CP027754">
    <property type="protein sequence ID" value="AZE56369.1"/>
    <property type="molecule type" value="Genomic_DNA"/>
</dbReference>
<organism evidence="1 2">
    <name type="scientific">Pseudomonas synxantha</name>
    <dbReference type="NCBI Taxonomy" id="47883"/>
    <lineage>
        <taxon>Bacteria</taxon>
        <taxon>Pseudomonadati</taxon>
        <taxon>Pseudomonadota</taxon>
        <taxon>Gammaproteobacteria</taxon>
        <taxon>Pseudomonadales</taxon>
        <taxon>Pseudomonadaceae</taxon>
        <taxon>Pseudomonas</taxon>
    </lineage>
</organism>
<reference evidence="1 2" key="1">
    <citation type="submission" date="2018-03" db="EMBL/GenBank/DDBJ databases">
        <title>Diversity of phytobeneficial traits revealed by whole-genome analysis of worldwide-isolated phenazine-producing Pseudomonas spp.</title>
        <authorList>
            <person name="Biessy A."/>
            <person name="Novinscak A."/>
            <person name="Blom J."/>
            <person name="Leger G."/>
            <person name="Thomashow L.S."/>
            <person name="Cazorla F.M."/>
            <person name="Josic D."/>
            <person name="Filion M."/>
        </authorList>
    </citation>
    <scope>NUCLEOTIDE SEQUENCE [LARGE SCALE GENOMIC DNA]</scope>
    <source>
        <strain evidence="1 2">30B</strain>
    </source>
</reference>
<gene>
    <name evidence="1" type="ORF">C4K03_4230</name>
</gene>
<accession>A0A3G7UCR8</accession>
<name>A0A3G7UCR8_9PSED</name>
<evidence type="ECO:0000313" key="1">
    <source>
        <dbReference type="EMBL" id="AZE56369.1"/>
    </source>
</evidence>
<evidence type="ECO:0000313" key="2">
    <source>
        <dbReference type="Proteomes" id="UP000268696"/>
    </source>
</evidence>